<keyword evidence="1" id="KW-0472">Membrane</keyword>
<dbReference type="Pfam" id="PF13487">
    <property type="entry name" value="HD_5"/>
    <property type="match status" value="1"/>
</dbReference>
<dbReference type="Gene3D" id="3.30.450.40">
    <property type="match status" value="1"/>
</dbReference>
<dbReference type="STRING" id="29495.EA26_09295"/>
<dbReference type="InterPro" id="IPR003607">
    <property type="entry name" value="HD/PDEase_dom"/>
</dbReference>
<name>A0A099LV05_9VIBR</name>
<dbReference type="Gene3D" id="6.10.340.10">
    <property type="match status" value="1"/>
</dbReference>
<dbReference type="InterPro" id="IPR029016">
    <property type="entry name" value="GAF-like_dom_sf"/>
</dbReference>
<dbReference type="Gene3D" id="3.30.450.20">
    <property type="entry name" value="PAS domain"/>
    <property type="match status" value="2"/>
</dbReference>
<keyword evidence="3" id="KW-0378">Hydrolase</keyword>
<dbReference type="InterPro" id="IPR037522">
    <property type="entry name" value="HD_GYP_dom"/>
</dbReference>
<gene>
    <name evidence="3" type="ORF">EA26_09295</name>
</gene>
<keyword evidence="4" id="KW-1185">Reference proteome</keyword>
<dbReference type="GeneID" id="43683383"/>
<dbReference type="eggNOG" id="COG3437">
    <property type="taxonomic scope" value="Bacteria"/>
</dbReference>
<dbReference type="SUPFAM" id="SSF109604">
    <property type="entry name" value="HD-domain/PDEase-like"/>
    <property type="match status" value="2"/>
</dbReference>
<dbReference type="Gene3D" id="1.10.3210.10">
    <property type="entry name" value="Hypothetical protein af1432"/>
    <property type="match status" value="2"/>
</dbReference>
<dbReference type="PANTHER" id="PTHR45228">
    <property type="entry name" value="CYCLIC DI-GMP PHOSPHODIESTERASE TM_0186-RELATED"/>
    <property type="match status" value="1"/>
</dbReference>
<dbReference type="eggNOG" id="COG2206">
    <property type="taxonomic scope" value="Bacteria"/>
</dbReference>
<dbReference type="EMBL" id="JMCG01000001">
    <property type="protein sequence ID" value="KGK11494.1"/>
    <property type="molecule type" value="Genomic_DNA"/>
</dbReference>
<evidence type="ECO:0000256" key="1">
    <source>
        <dbReference type="SAM" id="Phobius"/>
    </source>
</evidence>
<evidence type="ECO:0000259" key="2">
    <source>
        <dbReference type="PROSITE" id="PS51832"/>
    </source>
</evidence>
<dbReference type="GO" id="GO:0008081">
    <property type="term" value="F:phosphoric diester hydrolase activity"/>
    <property type="evidence" value="ECO:0007669"/>
    <property type="project" value="UniProtKB-ARBA"/>
</dbReference>
<keyword evidence="1" id="KW-1133">Transmembrane helix</keyword>
<accession>A0A099LV05</accession>
<dbReference type="PROSITE" id="PS51832">
    <property type="entry name" value="HD_GYP"/>
    <property type="match status" value="1"/>
</dbReference>
<sequence>MKKQRYPLSIHITSLFLVLTTIIGIVLISISYNHSQALLSKSAEGLSLEHAHKLESSYQTSVSPVLTTLNFMAESAFLDEQNDAVRLAPWLKSLALIFNQNPNLVALYHASQSGVFTQYRMLTSEMMKTRFDAPEGAYFLINTTHVDGRNEFVYLDKDFQQVDYRLQNDNQFDPRVRPWFVNAEPDGQIRLTQPYFFYFLQTNGVTLSRKSADGQHVIGADFTLSKLSSQMEALAFAPRTKLALLDAEGRLLAQHQLETEDKTGQDLQQSKVFSTLFSPLIERIGTGETLFQTQHYQGDEWSLTMTPVYLTDRVQLTLAEATPTNELLSDLISMRDKQVVTAVLMLFICFAIVWVVANRLSRPLQNLILLTDNIARFDFKRTRYPQSVIKEVVNLTNSIELMEHTLHDLLRLLRDTASNQDFDLLAKTIAHQAYLVTKAETIMLYIQSDEEKKLITAANHAIIPLKIDINEFINETPWMMAQLKEGETIHLDRTSNALKRHQDTIFNTDIFFFPLLNREKSLVGIVTIGYERAPTDAQMDKHAFLRELLSFAQIAKDNIDQMQQQKEMLNAFIELIASAIDTKSPYTGGHCQRVPQLVTWLTEEIHRDKKYFPNFSVNNKQWEEIKLAAWLHDCGKVTTPEYVVDKATKLETIYDRIHEIRMRFEVLKLQEEVTYWQALYNGTDATQAKQALDEMHRQLDDEFAFVARCNVGSEDMAQQDVERLHTIAQREWKRTLDDQLGVSWVEQKRHTSKPSLPVMEPLLADKPVHMIAWEQGGHPSQNWQQPYVLKPGNCKYNRGELHNLTIRYGTLNDEERFIINDHIIQTQVMLNRLPYPEHLKNIPEIAGGHHERMDGKGYPLGLGEEQLSIPARIMAVADVFEALTSNDRPYKKGKSLAESLEIMTNMATSGHIDPKIYLLFLLREVDQKYAKTFVNPKQFSEVDRNTHIERVKHYLRNQF</sequence>
<proteinExistence type="predicted"/>
<evidence type="ECO:0000313" key="4">
    <source>
        <dbReference type="Proteomes" id="UP000029994"/>
    </source>
</evidence>
<organism evidence="3 4">
    <name type="scientific">Vibrio navarrensis</name>
    <dbReference type="NCBI Taxonomy" id="29495"/>
    <lineage>
        <taxon>Bacteria</taxon>
        <taxon>Pseudomonadati</taxon>
        <taxon>Pseudomonadota</taxon>
        <taxon>Gammaproteobacteria</taxon>
        <taxon>Vibrionales</taxon>
        <taxon>Vibrionaceae</taxon>
        <taxon>Vibrio</taxon>
    </lineage>
</organism>
<comment type="caution">
    <text evidence="3">The sequence shown here is derived from an EMBL/GenBank/DDBJ whole genome shotgun (WGS) entry which is preliminary data.</text>
</comment>
<dbReference type="SMART" id="SM00471">
    <property type="entry name" value="HDc"/>
    <property type="match status" value="1"/>
</dbReference>
<reference evidence="3 4" key="1">
    <citation type="submission" date="2014-04" db="EMBL/GenBank/DDBJ databases">
        <title>Genome sequencing of Vibrio navarrensis strains.</title>
        <authorList>
            <person name="Gladney L.M."/>
            <person name="Katz L.S."/>
            <person name="Marino-Ramirez L."/>
            <person name="Jordan I.K."/>
        </authorList>
    </citation>
    <scope>NUCLEOTIDE SEQUENCE [LARGE SCALE GENOMIC DNA]</scope>
    <source>
        <strain evidence="3 4">ATCC 51183</strain>
    </source>
</reference>
<dbReference type="SUPFAM" id="SSF55781">
    <property type="entry name" value="GAF domain-like"/>
    <property type="match status" value="1"/>
</dbReference>
<feature type="transmembrane region" description="Helical" evidence="1">
    <location>
        <begin position="339"/>
        <end position="357"/>
    </location>
</feature>
<dbReference type="RefSeq" id="WP_039426969.1">
    <property type="nucleotide sequence ID" value="NZ_CP061844.1"/>
</dbReference>
<evidence type="ECO:0000313" key="3">
    <source>
        <dbReference type="EMBL" id="KGK11494.1"/>
    </source>
</evidence>
<protein>
    <submittedName>
        <fullName evidence="3">Metal-dependent phosphohydrolase</fullName>
    </submittedName>
</protein>
<feature type="transmembrane region" description="Helical" evidence="1">
    <location>
        <begin position="12"/>
        <end position="32"/>
    </location>
</feature>
<dbReference type="Proteomes" id="UP000029994">
    <property type="component" value="Unassembled WGS sequence"/>
</dbReference>
<dbReference type="PANTHER" id="PTHR45228:SF5">
    <property type="entry name" value="CYCLIC DI-GMP PHOSPHODIESTERASE VC_1348-RELATED"/>
    <property type="match status" value="1"/>
</dbReference>
<feature type="domain" description="HD-GYP" evidence="2">
    <location>
        <begin position="735"/>
        <end position="936"/>
    </location>
</feature>
<dbReference type="AlphaFoldDB" id="A0A099LV05"/>
<keyword evidence="1" id="KW-0812">Transmembrane</keyword>
<dbReference type="CDD" id="cd00077">
    <property type="entry name" value="HDc"/>
    <property type="match status" value="1"/>
</dbReference>
<dbReference type="InterPro" id="IPR052020">
    <property type="entry name" value="Cyclic_di-GMP/3'3'-cGAMP_PDE"/>
</dbReference>